<dbReference type="Proteomes" id="UP000504612">
    <property type="component" value="Unplaced"/>
</dbReference>
<dbReference type="PANTHER" id="PTHR31545:SF4">
    <property type="entry name" value="SPEEDY PROTEIN A"/>
    <property type="match status" value="1"/>
</dbReference>
<dbReference type="AlphaFoldDB" id="A0A6J1UXB9"/>
<sequence length="343" mass="39895">MKHNQSCCQTPPTITIHVKPSESKSYQQKKTLALKRPKFKDCRGTSGKNINHNIKPKQLKGSCLIIQRQEMTAFFKLFDDDLIQDFLWMDCCCKIADKYLLAMTFVYFKRAGYSINEHTRLNFFVALYLANTVEEDDEESKYEIFPWALGKTWRKLFPDFLALRDELWSKMGYRAIVSRRCCEEVMAIASTHYVWQRERSLYHSGAIRNSCRNKVQLPRGPNATPVDCSLCGKKTRYIRLGLSSTSSTDTLEVVEQHVTPGLLDPTDKMLLDPAYHCHSQGKLSEHRNKILLYRVDFNLMNILMHQKIRVNELKGRTIESDQPRNGKKSSRDKSMDWFTGNEE</sequence>
<reference evidence="5" key="1">
    <citation type="submission" date="2025-08" db="UniProtKB">
        <authorList>
            <consortium name="RefSeq"/>
        </authorList>
    </citation>
    <scope>IDENTIFICATION</scope>
</reference>
<proteinExistence type="inferred from homology"/>
<feature type="region of interest" description="Disordered" evidence="3">
    <location>
        <begin position="314"/>
        <end position="343"/>
    </location>
</feature>
<dbReference type="Pfam" id="PF11357">
    <property type="entry name" value="Spy1"/>
    <property type="match status" value="1"/>
</dbReference>
<evidence type="ECO:0000313" key="5">
    <source>
        <dbReference type="RefSeq" id="XP_026535677.1"/>
    </source>
</evidence>
<dbReference type="PANTHER" id="PTHR31545">
    <property type="entry name" value="SEEDY PROTEIN A/C FAMILY MEMBER"/>
    <property type="match status" value="1"/>
</dbReference>
<protein>
    <submittedName>
        <fullName evidence="5">Speedy protein A</fullName>
    </submittedName>
</protein>
<evidence type="ECO:0000256" key="2">
    <source>
        <dbReference type="ARBA" id="ARBA00023306"/>
    </source>
</evidence>
<evidence type="ECO:0000313" key="4">
    <source>
        <dbReference type="Proteomes" id="UP000504612"/>
    </source>
</evidence>
<keyword evidence="2" id="KW-0131">Cell cycle</keyword>
<organism evidence="4 5">
    <name type="scientific">Notechis scutatus</name>
    <name type="common">mainland tiger snake</name>
    <dbReference type="NCBI Taxonomy" id="8663"/>
    <lineage>
        <taxon>Eukaryota</taxon>
        <taxon>Metazoa</taxon>
        <taxon>Chordata</taxon>
        <taxon>Craniata</taxon>
        <taxon>Vertebrata</taxon>
        <taxon>Euteleostomi</taxon>
        <taxon>Lepidosauria</taxon>
        <taxon>Squamata</taxon>
        <taxon>Bifurcata</taxon>
        <taxon>Unidentata</taxon>
        <taxon>Episquamata</taxon>
        <taxon>Toxicofera</taxon>
        <taxon>Serpentes</taxon>
        <taxon>Colubroidea</taxon>
        <taxon>Elapidae</taxon>
        <taxon>Hydrophiinae</taxon>
        <taxon>Notechis</taxon>
    </lineage>
</organism>
<comment type="similarity">
    <text evidence="1">Belongs to the Speedy/Ringo family.</text>
</comment>
<evidence type="ECO:0000256" key="3">
    <source>
        <dbReference type="SAM" id="MobiDB-lite"/>
    </source>
</evidence>
<dbReference type="GO" id="GO:0019901">
    <property type="term" value="F:protein kinase binding"/>
    <property type="evidence" value="ECO:0007669"/>
    <property type="project" value="InterPro"/>
</dbReference>
<dbReference type="InterPro" id="IPR052316">
    <property type="entry name" value="Speedy-Ringo_regulator"/>
</dbReference>
<dbReference type="CTD" id="245711"/>
<keyword evidence="4" id="KW-1185">Reference proteome</keyword>
<gene>
    <name evidence="5" type="primary">SPDYA</name>
</gene>
<name>A0A6J1UXB9_9SAUR</name>
<dbReference type="GeneID" id="113420100"/>
<dbReference type="InterPro" id="IPR020984">
    <property type="entry name" value="Speedy"/>
</dbReference>
<feature type="compositionally biased region" description="Basic and acidic residues" evidence="3">
    <location>
        <begin position="314"/>
        <end position="335"/>
    </location>
</feature>
<dbReference type="KEGG" id="nss:113420100"/>
<dbReference type="RefSeq" id="XP_026535677.1">
    <property type="nucleotide sequence ID" value="XM_026679892.1"/>
</dbReference>
<accession>A0A6J1UXB9</accession>
<evidence type="ECO:0000256" key="1">
    <source>
        <dbReference type="ARBA" id="ARBA00010932"/>
    </source>
</evidence>